<dbReference type="SUPFAM" id="SSF81383">
    <property type="entry name" value="F-box domain"/>
    <property type="match status" value="1"/>
</dbReference>
<evidence type="ECO:0000313" key="3">
    <source>
        <dbReference type="Proteomes" id="UP000238479"/>
    </source>
</evidence>
<sequence length="305" mass="33904">MAATPPEEAEDQNPTMESDLELLHLSCNPQGISGDGSDRRWEDLNPDCLVNVFERVGTGSLLVSVPFVCKSWYRSSLNPACWQRLIVPDDVPGTDSFDINGTDDLSSYDVQDEEARFKDFVRKRFAIKFQLDLRGFSTASFFKFVIDRSMGNVKFLKLPTGSYALEVVLEHVKEKCKSFCGLNVCDADIGKKAASAIVKFVPKIKYLWLRRARIGRQGLVTLLQGCKDLELLDVRECSGFDEGDEEIAELAASIPKFMCEGSSVGQGGGGQRILYGYRFGGRRILYVGGGRQRVLSHESGEGNMR</sequence>
<dbReference type="OMA" id="DMDADCL"/>
<keyword evidence="3" id="KW-1185">Reference proteome</keyword>
<dbReference type="STRING" id="74649.A0A2P6SJF4"/>
<gene>
    <name evidence="2" type="ORF">RchiOBHm_Chr1g0363161</name>
</gene>
<dbReference type="Proteomes" id="UP000238479">
    <property type="component" value="Chromosome 1"/>
</dbReference>
<dbReference type="InterPro" id="IPR001810">
    <property type="entry name" value="F-box_dom"/>
</dbReference>
<evidence type="ECO:0000259" key="1">
    <source>
        <dbReference type="Pfam" id="PF00646"/>
    </source>
</evidence>
<accession>A0A2P6SJF4</accession>
<dbReference type="Gene3D" id="3.80.10.10">
    <property type="entry name" value="Ribonuclease Inhibitor"/>
    <property type="match status" value="1"/>
</dbReference>
<dbReference type="InterPro" id="IPR032675">
    <property type="entry name" value="LRR_dom_sf"/>
</dbReference>
<organism evidence="2 3">
    <name type="scientific">Rosa chinensis</name>
    <name type="common">China rose</name>
    <dbReference type="NCBI Taxonomy" id="74649"/>
    <lineage>
        <taxon>Eukaryota</taxon>
        <taxon>Viridiplantae</taxon>
        <taxon>Streptophyta</taxon>
        <taxon>Embryophyta</taxon>
        <taxon>Tracheophyta</taxon>
        <taxon>Spermatophyta</taxon>
        <taxon>Magnoliopsida</taxon>
        <taxon>eudicotyledons</taxon>
        <taxon>Gunneridae</taxon>
        <taxon>Pentapetalae</taxon>
        <taxon>rosids</taxon>
        <taxon>fabids</taxon>
        <taxon>Rosales</taxon>
        <taxon>Rosaceae</taxon>
        <taxon>Rosoideae</taxon>
        <taxon>Rosoideae incertae sedis</taxon>
        <taxon>Rosa</taxon>
    </lineage>
</organism>
<feature type="domain" description="F-box" evidence="1">
    <location>
        <begin position="41"/>
        <end position="83"/>
    </location>
</feature>
<dbReference type="Gramene" id="PRQ58793">
    <property type="protein sequence ID" value="PRQ58793"/>
    <property type="gene ID" value="RchiOBHm_Chr1g0363161"/>
</dbReference>
<dbReference type="Pfam" id="PF00646">
    <property type="entry name" value="F-box"/>
    <property type="match status" value="1"/>
</dbReference>
<protein>
    <submittedName>
        <fullName evidence="2">Putative F-box domain, leucine-rich repeat domain, L domain-containing protein</fullName>
    </submittedName>
</protein>
<comment type="caution">
    <text evidence="2">The sequence shown here is derived from an EMBL/GenBank/DDBJ whole genome shotgun (WGS) entry which is preliminary data.</text>
</comment>
<dbReference type="InterPro" id="IPR036047">
    <property type="entry name" value="F-box-like_dom_sf"/>
</dbReference>
<dbReference type="PANTHER" id="PTHR38926">
    <property type="entry name" value="F-BOX DOMAIN CONTAINING PROTEIN, EXPRESSED"/>
    <property type="match status" value="1"/>
</dbReference>
<reference evidence="2 3" key="1">
    <citation type="journal article" date="2018" name="Nat. Genet.">
        <title>The Rosa genome provides new insights in the design of modern roses.</title>
        <authorList>
            <person name="Bendahmane M."/>
        </authorList>
    </citation>
    <scope>NUCLEOTIDE SEQUENCE [LARGE SCALE GENOMIC DNA]</scope>
    <source>
        <strain evidence="3">cv. Old Blush</strain>
    </source>
</reference>
<dbReference type="Gene3D" id="1.20.1280.50">
    <property type="match status" value="1"/>
</dbReference>
<dbReference type="SUPFAM" id="SSF52047">
    <property type="entry name" value="RNI-like"/>
    <property type="match status" value="1"/>
</dbReference>
<dbReference type="EMBL" id="PDCK01000039">
    <property type="protein sequence ID" value="PRQ58793.1"/>
    <property type="molecule type" value="Genomic_DNA"/>
</dbReference>
<dbReference type="AlphaFoldDB" id="A0A2P6SJF4"/>
<name>A0A2P6SJF4_ROSCH</name>
<proteinExistence type="predicted"/>
<dbReference type="PANTHER" id="PTHR38926:SF5">
    <property type="entry name" value="F-BOX AND LEUCINE-RICH REPEAT PROTEIN 6"/>
    <property type="match status" value="1"/>
</dbReference>
<evidence type="ECO:0000313" key="2">
    <source>
        <dbReference type="EMBL" id="PRQ58793.1"/>
    </source>
</evidence>